<evidence type="ECO:0008006" key="4">
    <source>
        <dbReference type="Google" id="ProtNLM"/>
    </source>
</evidence>
<dbReference type="GO" id="GO:0015074">
    <property type="term" value="P:DNA integration"/>
    <property type="evidence" value="ECO:0007669"/>
    <property type="project" value="InterPro"/>
</dbReference>
<dbReference type="GO" id="GO:0003677">
    <property type="term" value="F:DNA binding"/>
    <property type="evidence" value="ECO:0007669"/>
    <property type="project" value="UniProtKB-KW"/>
</dbReference>
<sequence>ILITEVWQTIDSFQDPELRRLAKALPETVLKARADSTTKKYLRAFARWANWAAGKSELTVFPVEVPQFALFLQHLGESTKSRAAVEEAVNAISWVQRLAGQEEILSSNGLIKVVVEGFQRQLARPKKRKEPVTIHMLQEIVASIDLESLSGVRLATICLLAFAAFLRYDEISKLRCCDIKITGGKMEVKLSPFGHYTGDEGNWTTLLFLPTSHYLHYGYARQDVGIRWFQGILDFLLRET</sequence>
<evidence type="ECO:0000313" key="3">
    <source>
        <dbReference type="EnsemblMetazoa" id="Aqu2.1.02224_001"/>
    </source>
</evidence>
<dbReference type="PANTHER" id="PTHR34605">
    <property type="entry name" value="PHAGE_INTEGRASE DOMAIN-CONTAINING PROTEIN"/>
    <property type="match status" value="1"/>
</dbReference>
<keyword evidence="1" id="KW-0238">DNA-binding</keyword>
<evidence type="ECO:0000256" key="2">
    <source>
        <dbReference type="ARBA" id="ARBA00023172"/>
    </source>
</evidence>
<dbReference type="GO" id="GO:0006310">
    <property type="term" value="P:DNA recombination"/>
    <property type="evidence" value="ECO:0007669"/>
    <property type="project" value="UniProtKB-KW"/>
</dbReference>
<dbReference type="SUPFAM" id="SSF47823">
    <property type="entry name" value="lambda integrase-like, N-terminal domain"/>
    <property type="match status" value="1"/>
</dbReference>
<dbReference type="InterPro" id="IPR013762">
    <property type="entry name" value="Integrase-like_cat_sf"/>
</dbReference>
<proteinExistence type="predicted"/>
<dbReference type="Gene3D" id="1.10.150.130">
    <property type="match status" value="1"/>
</dbReference>
<name>A0A1X7SJI6_AMPQE</name>
<keyword evidence="2" id="KW-0233">DNA recombination</keyword>
<dbReference type="SUPFAM" id="SSF56349">
    <property type="entry name" value="DNA breaking-rejoining enzymes"/>
    <property type="match status" value="1"/>
</dbReference>
<dbReference type="Gene3D" id="1.10.443.10">
    <property type="entry name" value="Intergrase catalytic core"/>
    <property type="match status" value="1"/>
</dbReference>
<dbReference type="InterPro" id="IPR010998">
    <property type="entry name" value="Integrase_recombinase_N"/>
</dbReference>
<dbReference type="PANTHER" id="PTHR34605:SF4">
    <property type="entry name" value="DNA ADENINE METHYLTRANSFERASE"/>
    <property type="match status" value="1"/>
</dbReference>
<dbReference type="OrthoDB" id="10039881at2759"/>
<reference evidence="3" key="1">
    <citation type="submission" date="2017-05" db="UniProtKB">
        <authorList>
            <consortium name="EnsemblMetazoa"/>
        </authorList>
    </citation>
    <scope>IDENTIFICATION</scope>
</reference>
<dbReference type="AlphaFoldDB" id="A0A1X7SJI6"/>
<protein>
    <recommendedName>
        <fullName evidence="4">Core-binding (CB) domain-containing protein</fullName>
    </recommendedName>
</protein>
<dbReference type="InParanoid" id="A0A1X7SJI6"/>
<organism evidence="3">
    <name type="scientific">Amphimedon queenslandica</name>
    <name type="common">Sponge</name>
    <dbReference type="NCBI Taxonomy" id="400682"/>
    <lineage>
        <taxon>Eukaryota</taxon>
        <taxon>Metazoa</taxon>
        <taxon>Porifera</taxon>
        <taxon>Demospongiae</taxon>
        <taxon>Heteroscleromorpha</taxon>
        <taxon>Haplosclerida</taxon>
        <taxon>Niphatidae</taxon>
        <taxon>Amphimedon</taxon>
    </lineage>
</organism>
<dbReference type="InterPro" id="IPR011010">
    <property type="entry name" value="DNA_brk_join_enz"/>
</dbReference>
<dbReference type="EnsemblMetazoa" id="Aqu2.1.02224_001">
    <property type="protein sequence ID" value="Aqu2.1.02224_001"/>
    <property type="gene ID" value="Aqu2.1.02224"/>
</dbReference>
<dbReference type="InterPro" id="IPR052925">
    <property type="entry name" value="Phage_Integrase-like_Recomb"/>
</dbReference>
<accession>A0A1X7SJI6</accession>
<evidence type="ECO:0000256" key="1">
    <source>
        <dbReference type="ARBA" id="ARBA00023125"/>
    </source>
</evidence>